<organism evidence="1 2">
    <name type="scientific">Nelumbo nucifera</name>
    <name type="common">Sacred lotus</name>
    <dbReference type="NCBI Taxonomy" id="4432"/>
    <lineage>
        <taxon>Eukaryota</taxon>
        <taxon>Viridiplantae</taxon>
        <taxon>Streptophyta</taxon>
        <taxon>Embryophyta</taxon>
        <taxon>Tracheophyta</taxon>
        <taxon>Spermatophyta</taxon>
        <taxon>Magnoliopsida</taxon>
        <taxon>Proteales</taxon>
        <taxon>Nelumbonaceae</taxon>
        <taxon>Nelumbo</taxon>
    </lineage>
</organism>
<accession>A0A822YX00</accession>
<name>A0A822YX00_NELNU</name>
<comment type="caution">
    <text evidence="1">The sequence shown here is derived from an EMBL/GenBank/DDBJ whole genome shotgun (WGS) entry which is preliminary data.</text>
</comment>
<protein>
    <submittedName>
        <fullName evidence="1">Uncharacterized protein</fullName>
    </submittedName>
</protein>
<evidence type="ECO:0000313" key="1">
    <source>
        <dbReference type="EMBL" id="DAD35286.1"/>
    </source>
</evidence>
<gene>
    <name evidence="1" type="ORF">HUJ06_005926</name>
</gene>
<dbReference type="EMBL" id="DUZY01000004">
    <property type="protein sequence ID" value="DAD35286.1"/>
    <property type="molecule type" value="Genomic_DNA"/>
</dbReference>
<dbReference type="AlphaFoldDB" id="A0A822YX00"/>
<dbReference type="Proteomes" id="UP000607653">
    <property type="component" value="Unassembled WGS sequence"/>
</dbReference>
<proteinExistence type="predicted"/>
<keyword evidence="2" id="KW-1185">Reference proteome</keyword>
<evidence type="ECO:0000313" key="2">
    <source>
        <dbReference type="Proteomes" id="UP000607653"/>
    </source>
</evidence>
<reference evidence="1 2" key="1">
    <citation type="journal article" date="2020" name="Mol. Biol. Evol.">
        <title>Distinct Expression and Methylation Patterns for Genes with Different Fates following a Single Whole-Genome Duplication in Flowering Plants.</title>
        <authorList>
            <person name="Shi T."/>
            <person name="Rahmani R.S."/>
            <person name="Gugger P.F."/>
            <person name="Wang M."/>
            <person name="Li H."/>
            <person name="Zhang Y."/>
            <person name="Li Z."/>
            <person name="Wang Q."/>
            <person name="Van de Peer Y."/>
            <person name="Marchal K."/>
            <person name="Chen J."/>
        </authorList>
    </citation>
    <scope>NUCLEOTIDE SEQUENCE [LARGE SCALE GENOMIC DNA]</scope>
    <source>
        <tissue evidence="1">Leaf</tissue>
    </source>
</reference>
<sequence length="54" mass="5913">MTALLHLCQGDKKNALSLSVLVTTLDDDIDDGCLTVVKFFLLFNLFILGEGVIE</sequence>